<dbReference type="InterPro" id="IPR027417">
    <property type="entry name" value="P-loop_NTPase"/>
</dbReference>
<keyword evidence="3 8" id="KW-0479">Metal-binding</keyword>
<evidence type="ECO:0000256" key="2">
    <source>
        <dbReference type="ARBA" id="ARBA00022490"/>
    </source>
</evidence>
<dbReference type="PRINTS" id="PR00326">
    <property type="entry name" value="GTP1OBG"/>
</dbReference>
<evidence type="ECO:0000256" key="4">
    <source>
        <dbReference type="ARBA" id="ARBA00022741"/>
    </source>
</evidence>
<dbReference type="EC" id="3.6.5.-" evidence="8"/>
<feature type="binding site" evidence="8">
    <location>
        <begin position="166"/>
        <end position="173"/>
    </location>
    <ligand>
        <name>GTP</name>
        <dbReference type="ChEBI" id="CHEBI:37565"/>
    </ligand>
</feature>
<dbReference type="FunFam" id="2.70.210.12:FF:000001">
    <property type="entry name" value="GTPase Obg"/>
    <property type="match status" value="1"/>
</dbReference>
<dbReference type="PIRSF" id="PIRSF002401">
    <property type="entry name" value="GTP_bd_Obg/CgtA"/>
    <property type="match status" value="1"/>
</dbReference>
<evidence type="ECO:0000256" key="1">
    <source>
        <dbReference type="ARBA" id="ARBA00007699"/>
    </source>
</evidence>
<feature type="binding site" evidence="8">
    <location>
        <begin position="191"/>
        <end position="195"/>
    </location>
    <ligand>
        <name>GTP</name>
        <dbReference type="ChEBI" id="CHEBI:37565"/>
    </ligand>
</feature>
<dbReference type="InterPro" id="IPR006074">
    <property type="entry name" value="GTP1-OBG_CS"/>
</dbReference>
<dbReference type="GO" id="GO:0005525">
    <property type="term" value="F:GTP binding"/>
    <property type="evidence" value="ECO:0007669"/>
    <property type="project" value="UniProtKB-UniRule"/>
</dbReference>
<dbReference type="InterPro" id="IPR036726">
    <property type="entry name" value="GTP1_OBG_dom_sf"/>
</dbReference>
<keyword evidence="2 8" id="KW-0963">Cytoplasm</keyword>
<dbReference type="GO" id="GO:0043022">
    <property type="term" value="F:ribosome binding"/>
    <property type="evidence" value="ECO:0007669"/>
    <property type="project" value="UniProtKB-ARBA"/>
</dbReference>
<evidence type="ECO:0000256" key="5">
    <source>
        <dbReference type="ARBA" id="ARBA00022801"/>
    </source>
</evidence>
<dbReference type="CDD" id="cd01898">
    <property type="entry name" value="Obg"/>
    <property type="match status" value="1"/>
</dbReference>
<name>D0LXA4_HALO1</name>
<dbReference type="NCBIfam" id="NF008954">
    <property type="entry name" value="PRK12296.1"/>
    <property type="match status" value="1"/>
</dbReference>
<dbReference type="HAMAP" id="MF_01454">
    <property type="entry name" value="GTPase_Obg"/>
    <property type="match status" value="1"/>
</dbReference>
<dbReference type="RefSeq" id="WP_012828745.1">
    <property type="nucleotide sequence ID" value="NC_013440.1"/>
</dbReference>
<evidence type="ECO:0000256" key="6">
    <source>
        <dbReference type="ARBA" id="ARBA00022842"/>
    </source>
</evidence>
<gene>
    <name evidence="8" type="primary">obg</name>
    <name evidence="11" type="ordered locus">Hoch_3644</name>
</gene>
<comment type="subcellular location">
    <subcellularLocation>
        <location evidence="8">Cytoplasm</location>
    </subcellularLocation>
</comment>
<dbReference type="Gene3D" id="2.70.210.12">
    <property type="entry name" value="GTP1/OBG domain"/>
    <property type="match status" value="1"/>
</dbReference>
<dbReference type="EMBL" id="CP001804">
    <property type="protein sequence ID" value="ACY16146.1"/>
    <property type="molecule type" value="Genomic_DNA"/>
</dbReference>
<comment type="similarity">
    <text evidence="1 8">Belongs to the TRAFAC class OBG-HflX-like GTPase superfamily. OBG GTPase family.</text>
</comment>
<dbReference type="InterPro" id="IPR014100">
    <property type="entry name" value="GTP-bd_Obg/CgtA"/>
</dbReference>
<dbReference type="InterPro" id="IPR031167">
    <property type="entry name" value="G_OBG"/>
</dbReference>
<dbReference type="SUPFAM" id="SSF82051">
    <property type="entry name" value="Obg GTP-binding protein N-terminal domain"/>
    <property type="match status" value="1"/>
</dbReference>
<dbReference type="STRING" id="502025.Hoch_3644"/>
<dbReference type="GO" id="GO:0000287">
    <property type="term" value="F:magnesium ion binding"/>
    <property type="evidence" value="ECO:0007669"/>
    <property type="project" value="InterPro"/>
</dbReference>
<dbReference type="PROSITE" id="PS00905">
    <property type="entry name" value="GTP1_OBG"/>
    <property type="match status" value="1"/>
</dbReference>
<feature type="binding site" evidence="8">
    <location>
        <begin position="213"/>
        <end position="216"/>
    </location>
    <ligand>
        <name>GTP</name>
        <dbReference type="ChEBI" id="CHEBI:37565"/>
    </ligand>
</feature>
<keyword evidence="5 8" id="KW-0378">Hydrolase</keyword>
<dbReference type="eggNOG" id="COG0536">
    <property type="taxonomic scope" value="Bacteria"/>
</dbReference>
<dbReference type="InterPro" id="IPR006073">
    <property type="entry name" value="GTP-bd"/>
</dbReference>
<dbReference type="InterPro" id="IPR045086">
    <property type="entry name" value="OBG_GTPase"/>
</dbReference>
<keyword evidence="4 8" id="KW-0547">Nucleotide-binding</keyword>
<feature type="binding site" evidence="8">
    <location>
        <position position="173"/>
    </location>
    <ligand>
        <name>Mg(2+)</name>
        <dbReference type="ChEBI" id="CHEBI:18420"/>
    </ligand>
</feature>
<evidence type="ECO:0000313" key="11">
    <source>
        <dbReference type="EMBL" id="ACY16146.1"/>
    </source>
</evidence>
<dbReference type="PANTHER" id="PTHR11702:SF31">
    <property type="entry name" value="MITOCHONDRIAL RIBOSOME-ASSOCIATED GTPASE 2"/>
    <property type="match status" value="1"/>
</dbReference>
<evidence type="ECO:0000256" key="3">
    <source>
        <dbReference type="ARBA" id="ARBA00022723"/>
    </source>
</evidence>
<organism evidence="11 12">
    <name type="scientific">Haliangium ochraceum (strain DSM 14365 / JCM 11303 / SMP-2)</name>
    <dbReference type="NCBI Taxonomy" id="502025"/>
    <lineage>
        <taxon>Bacteria</taxon>
        <taxon>Pseudomonadati</taxon>
        <taxon>Myxococcota</taxon>
        <taxon>Polyangia</taxon>
        <taxon>Haliangiales</taxon>
        <taxon>Kofleriaceae</taxon>
        <taxon>Haliangium</taxon>
    </lineage>
</organism>
<accession>D0LXA4</accession>
<reference evidence="11 12" key="1">
    <citation type="journal article" date="2010" name="Stand. Genomic Sci.">
        <title>Complete genome sequence of Haliangium ochraceum type strain (SMP-2).</title>
        <authorList>
            <consortium name="US DOE Joint Genome Institute (JGI-PGF)"/>
            <person name="Ivanova N."/>
            <person name="Daum C."/>
            <person name="Lang E."/>
            <person name="Abt B."/>
            <person name="Kopitz M."/>
            <person name="Saunders E."/>
            <person name="Lapidus A."/>
            <person name="Lucas S."/>
            <person name="Glavina Del Rio T."/>
            <person name="Nolan M."/>
            <person name="Tice H."/>
            <person name="Copeland A."/>
            <person name="Cheng J.F."/>
            <person name="Chen F."/>
            <person name="Bruce D."/>
            <person name="Goodwin L."/>
            <person name="Pitluck S."/>
            <person name="Mavromatis K."/>
            <person name="Pati A."/>
            <person name="Mikhailova N."/>
            <person name="Chen A."/>
            <person name="Palaniappan K."/>
            <person name="Land M."/>
            <person name="Hauser L."/>
            <person name="Chang Y.J."/>
            <person name="Jeffries C.D."/>
            <person name="Detter J.C."/>
            <person name="Brettin T."/>
            <person name="Rohde M."/>
            <person name="Goker M."/>
            <person name="Bristow J."/>
            <person name="Markowitz V."/>
            <person name="Eisen J.A."/>
            <person name="Hugenholtz P."/>
            <person name="Kyrpides N.C."/>
            <person name="Klenk H.P."/>
        </authorList>
    </citation>
    <scope>NUCLEOTIDE SEQUENCE [LARGE SCALE GENOMIC DNA]</scope>
    <source>
        <strain evidence="12">DSM 14365 / CIP 107738 / JCM 11303 / AJ 13395 / SMP-2</strain>
    </source>
</reference>
<dbReference type="PROSITE" id="PS51883">
    <property type="entry name" value="OBG"/>
    <property type="match status" value="1"/>
</dbReference>
<feature type="domain" description="Obg" evidence="10">
    <location>
        <begin position="1"/>
        <end position="159"/>
    </location>
</feature>
<evidence type="ECO:0000256" key="8">
    <source>
        <dbReference type="HAMAP-Rule" id="MF_01454"/>
    </source>
</evidence>
<dbReference type="HOGENOM" id="CLU_011747_2_3_7"/>
<sequence>MQFIDEARIQVKAGDGGNGSASMRREAHVPRGGPWGGDGGDGGDVVVAVDPQLSTLLDYKYRRHYKAPRGEDGRTKEQYGKGGEDAILRVPVGTVVYDDETGEVLADLDAVDARCVVAQGGRGGRGNVHFKTPWNQAPRTAETGTPGETRMLRLELKLLADVGLLGFPSVGKSTFIAKVSRARPKIGDYPFTTLIPNLGMVRLSDERSMVIADIPGLIEGASEGAGLGHRFLRHVERTRVLLHLLEASELLGPEREPLADFDIINRELARYAPELADKPQIVALSKSDAGPAPELVAELRQRFAARGIALHTVSAATGEGVRELLELLWQHLHPRG</sequence>
<protein>
    <recommendedName>
        <fullName evidence="8">GTPase Obg</fullName>
        <ecNumber evidence="8">3.6.5.-</ecNumber>
    </recommendedName>
    <alternativeName>
        <fullName evidence="8">GTP-binding protein Obg</fullName>
    </alternativeName>
</protein>
<dbReference type="GO" id="GO:0003924">
    <property type="term" value="F:GTPase activity"/>
    <property type="evidence" value="ECO:0007669"/>
    <property type="project" value="UniProtKB-UniRule"/>
</dbReference>
<keyword evidence="7 8" id="KW-0342">GTP-binding</keyword>
<feature type="binding site" evidence="8">
    <location>
        <begin position="314"/>
        <end position="316"/>
    </location>
    <ligand>
        <name>GTP</name>
        <dbReference type="ChEBI" id="CHEBI:37565"/>
    </ligand>
</feature>
<dbReference type="GO" id="GO:0005737">
    <property type="term" value="C:cytoplasm"/>
    <property type="evidence" value="ECO:0007669"/>
    <property type="project" value="UniProtKB-SubCell"/>
</dbReference>
<dbReference type="NCBIfam" id="TIGR02729">
    <property type="entry name" value="Obg_CgtA"/>
    <property type="match status" value="1"/>
</dbReference>
<keyword evidence="6 8" id="KW-0460">Magnesium</keyword>
<dbReference type="NCBIfam" id="NF008955">
    <property type="entry name" value="PRK12297.1"/>
    <property type="match status" value="1"/>
</dbReference>
<feature type="domain" description="OBG-type G" evidence="9">
    <location>
        <begin position="160"/>
        <end position="333"/>
    </location>
</feature>
<dbReference type="Pfam" id="PF01018">
    <property type="entry name" value="GTP1_OBG"/>
    <property type="match status" value="1"/>
</dbReference>
<dbReference type="Pfam" id="PF01926">
    <property type="entry name" value="MMR_HSR1"/>
    <property type="match status" value="1"/>
</dbReference>
<evidence type="ECO:0000313" key="12">
    <source>
        <dbReference type="Proteomes" id="UP000001880"/>
    </source>
</evidence>
<comment type="function">
    <text evidence="8">An essential GTPase which binds GTP, GDP and possibly (p)ppGpp with moderate affinity, with high nucleotide exchange rates and a fairly low GTP hydrolysis rate. Plays a role in control of the cell cycle, stress response, ribosome biogenesis and in those bacteria that undergo differentiation, in morphogenesis control.</text>
</comment>
<keyword evidence="12" id="KW-1185">Reference proteome</keyword>
<dbReference type="SUPFAM" id="SSF52540">
    <property type="entry name" value="P-loop containing nucleoside triphosphate hydrolases"/>
    <property type="match status" value="1"/>
</dbReference>
<feature type="binding site" evidence="8">
    <location>
        <position position="193"/>
    </location>
    <ligand>
        <name>Mg(2+)</name>
        <dbReference type="ChEBI" id="CHEBI:18420"/>
    </ligand>
</feature>
<proteinExistence type="inferred from homology"/>
<dbReference type="PANTHER" id="PTHR11702">
    <property type="entry name" value="DEVELOPMENTALLY REGULATED GTP-BINDING PROTEIN-RELATED"/>
    <property type="match status" value="1"/>
</dbReference>
<evidence type="ECO:0000259" key="9">
    <source>
        <dbReference type="PROSITE" id="PS51710"/>
    </source>
</evidence>
<dbReference type="KEGG" id="hoh:Hoch_3644"/>
<dbReference type="NCBIfam" id="NF008956">
    <property type="entry name" value="PRK12299.1"/>
    <property type="match status" value="1"/>
</dbReference>
<comment type="subunit">
    <text evidence="8">Monomer.</text>
</comment>
<evidence type="ECO:0000259" key="10">
    <source>
        <dbReference type="PROSITE" id="PS51883"/>
    </source>
</evidence>
<dbReference type="OrthoDB" id="9807318at2"/>
<feature type="binding site" evidence="8">
    <location>
        <begin position="285"/>
        <end position="288"/>
    </location>
    <ligand>
        <name>GTP</name>
        <dbReference type="ChEBI" id="CHEBI:37565"/>
    </ligand>
</feature>
<dbReference type="Proteomes" id="UP000001880">
    <property type="component" value="Chromosome"/>
</dbReference>
<dbReference type="PROSITE" id="PS51710">
    <property type="entry name" value="G_OBG"/>
    <property type="match status" value="1"/>
</dbReference>
<dbReference type="GO" id="GO:0042254">
    <property type="term" value="P:ribosome biogenesis"/>
    <property type="evidence" value="ECO:0007669"/>
    <property type="project" value="UniProtKB-UniRule"/>
</dbReference>
<dbReference type="InterPro" id="IPR006169">
    <property type="entry name" value="GTP1_OBG_dom"/>
</dbReference>
<dbReference type="Gene3D" id="3.40.50.300">
    <property type="entry name" value="P-loop containing nucleotide triphosphate hydrolases"/>
    <property type="match status" value="1"/>
</dbReference>
<evidence type="ECO:0000256" key="7">
    <source>
        <dbReference type="ARBA" id="ARBA00023134"/>
    </source>
</evidence>
<comment type="cofactor">
    <cofactor evidence="8">
        <name>Mg(2+)</name>
        <dbReference type="ChEBI" id="CHEBI:18420"/>
    </cofactor>
</comment>
<dbReference type="AlphaFoldDB" id="D0LXA4"/>